<feature type="compositionally biased region" description="Low complexity" evidence="1">
    <location>
        <begin position="161"/>
        <end position="188"/>
    </location>
</feature>
<dbReference type="Proteomes" id="UP001303760">
    <property type="component" value="Unassembled WGS sequence"/>
</dbReference>
<evidence type="ECO:0000313" key="3">
    <source>
        <dbReference type="Proteomes" id="UP001303760"/>
    </source>
</evidence>
<dbReference type="AlphaFoldDB" id="A0AAN7CAZ9"/>
<name>A0AAN7CAZ9_9PEZI</name>
<feature type="region of interest" description="Disordered" evidence="1">
    <location>
        <begin position="251"/>
        <end position="281"/>
    </location>
</feature>
<accession>A0AAN7CAZ9</accession>
<reference evidence="2" key="1">
    <citation type="journal article" date="2023" name="Mol. Phylogenet. Evol.">
        <title>Genome-scale phylogeny and comparative genomics of the fungal order Sordariales.</title>
        <authorList>
            <person name="Hensen N."/>
            <person name="Bonometti L."/>
            <person name="Westerberg I."/>
            <person name="Brannstrom I.O."/>
            <person name="Guillou S."/>
            <person name="Cros-Aarteil S."/>
            <person name="Calhoun S."/>
            <person name="Haridas S."/>
            <person name="Kuo A."/>
            <person name="Mondo S."/>
            <person name="Pangilinan J."/>
            <person name="Riley R."/>
            <person name="LaButti K."/>
            <person name="Andreopoulos B."/>
            <person name="Lipzen A."/>
            <person name="Chen C."/>
            <person name="Yan M."/>
            <person name="Daum C."/>
            <person name="Ng V."/>
            <person name="Clum A."/>
            <person name="Steindorff A."/>
            <person name="Ohm R.A."/>
            <person name="Martin F."/>
            <person name="Silar P."/>
            <person name="Natvig D.O."/>
            <person name="Lalanne C."/>
            <person name="Gautier V."/>
            <person name="Ament-Velasquez S.L."/>
            <person name="Kruys A."/>
            <person name="Hutchinson M.I."/>
            <person name="Powell A.J."/>
            <person name="Barry K."/>
            <person name="Miller A.N."/>
            <person name="Grigoriev I.V."/>
            <person name="Debuchy R."/>
            <person name="Gladieux P."/>
            <person name="Hiltunen Thoren M."/>
            <person name="Johannesson H."/>
        </authorList>
    </citation>
    <scope>NUCLEOTIDE SEQUENCE</scope>
    <source>
        <strain evidence="2">CBS 532.94</strain>
    </source>
</reference>
<protein>
    <submittedName>
        <fullName evidence="2">Uncharacterized protein</fullName>
    </submittedName>
</protein>
<feature type="compositionally biased region" description="Low complexity" evidence="1">
    <location>
        <begin position="141"/>
        <end position="153"/>
    </location>
</feature>
<feature type="region of interest" description="Disordered" evidence="1">
    <location>
        <begin position="1"/>
        <end position="212"/>
    </location>
</feature>
<evidence type="ECO:0000256" key="1">
    <source>
        <dbReference type="SAM" id="MobiDB-lite"/>
    </source>
</evidence>
<sequence length="281" mass="28884">MSQPNPDEIDLSDEDFYNDNDRNNYDDYEVAQDPALAATLGFTSFGTQDNDDSRPAKKRRFNPQSDIAIIADDASHSKTTTEHSTLTAHKAQLPTKPKPASSTDKITYSDSNDANGNGNGEGDDNDDFELDLDPDAPPSPSAGGTSTPTPAAAETEKTEAAKPTSASASAATSLPTPTLTSATPPTTAGRGGGRGALGGGRSGGGVGGINPQWYIDYYDPSSNENPWEGMEKFKGLEPVGTWLPSRWASSNDAAGVPGAAGQEVGAGAEGEGVVASTATAA</sequence>
<comment type="caution">
    <text evidence="2">The sequence shown here is derived from an EMBL/GenBank/DDBJ whole genome shotgun (WGS) entry which is preliminary data.</text>
</comment>
<gene>
    <name evidence="2" type="ORF">C8A03DRAFT_15817</name>
</gene>
<proteinExistence type="predicted"/>
<feature type="compositionally biased region" description="Low complexity" evidence="1">
    <location>
        <begin position="253"/>
        <end position="275"/>
    </location>
</feature>
<feature type="compositionally biased region" description="Acidic residues" evidence="1">
    <location>
        <begin position="7"/>
        <end position="18"/>
    </location>
</feature>
<organism evidence="2 3">
    <name type="scientific">Achaetomium macrosporum</name>
    <dbReference type="NCBI Taxonomy" id="79813"/>
    <lineage>
        <taxon>Eukaryota</taxon>
        <taxon>Fungi</taxon>
        <taxon>Dikarya</taxon>
        <taxon>Ascomycota</taxon>
        <taxon>Pezizomycotina</taxon>
        <taxon>Sordariomycetes</taxon>
        <taxon>Sordariomycetidae</taxon>
        <taxon>Sordariales</taxon>
        <taxon>Chaetomiaceae</taxon>
        <taxon>Achaetomium</taxon>
    </lineage>
</organism>
<evidence type="ECO:0000313" key="2">
    <source>
        <dbReference type="EMBL" id="KAK4237668.1"/>
    </source>
</evidence>
<dbReference type="EMBL" id="MU860128">
    <property type="protein sequence ID" value="KAK4237668.1"/>
    <property type="molecule type" value="Genomic_DNA"/>
</dbReference>
<feature type="compositionally biased region" description="Acidic residues" evidence="1">
    <location>
        <begin position="121"/>
        <end position="134"/>
    </location>
</feature>
<keyword evidence="3" id="KW-1185">Reference proteome</keyword>
<reference evidence="2" key="2">
    <citation type="submission" date="2023-05" db="EMBL/GenBank/DDBJ databases">
        <authorList>
            <consortium name="Lawrence Berkeley National Laboratory"/>
            <person name="Steindorff A."/>
            <person name="Hensen N."/>
            <person name="Bonometti L."/>
            <person name="Westerberg I."/>
            <person name="Brannstrom I.O."/>
            <person name="Guillou S."/>
            <person name="Cros-Aarteil S."/>
            <person name="Calhoun S."/>
            <person name="Haridas S."/>
            <person name="Kuo A."/>
            <person name="Mondo S."/>
            <person name="Pangilinan J."/>
            <person name="Riley R."/>
            <person name="Labutti K."/>
            <person name="Andreopoulos B."/>
            <person name="Lipzen A."/>
            <person name="Chen C."/>
            <person name="Yanf M."/>
            <person name="Daum C."/>
            <person name="Ng V."/>
            <person name="Clum A."/>
            <person name="Ohm R."/>
            <person name="Martin F."/>
            <person name="Silar P."/>
            <person name="Natvig D."/>
            <person name="Lalanne C."/>
            <person name="Gautier V."/>
            <person name="Ament-Velasquez S.L."/>
            <person name="Kruys A."/>
            <person name="Hutchinson M.I."/>
            <person name="Powell A.J."/>
            <person name="Barry K."/>
            <person name="Miller A.N."/>
            <person name="Grigoriev I.V."/>
            <person name="Debuchy R."/>
            <person name="Gladieux P."/>
            <person name="Thoren M.H."/>
            <person name="Johannesson H."/>
        </authorList>
    </citation>
    <scope>NUCLEOTIDE SEQUENCE</scope>
    <source>
        <strain evidence="2">CBS 532.94</strain>
    </source>
</reference>
<feature type="compositionally biased region" description="Gly residues" evidence="1">
    <location>
        <begin position="189"/>
        <end position="208"/>
    </location>
</feature>